<dbReference type="SMART" id="SM00400">
    <property type="entry name" value="ZnF_CHCC"/>
    <property type="match status" value="1"/>
</dbReference>
<evidence type="ECO:0000313" key="17">
    <source>
        <dbReference type="Proteomes" id="UP001377804"/>
    </source>
</evidence>
<keyword evidence="14" id="KW-0175">Coiled coil</keyword>
<protein>
    <recommendedName>
        <fullName evidence="12 13">DNA primase</fullName>
        <ecNumber evidence="12">2.7.7.101</ecNumber>
    </recommendedName>
</protein>
<feature type="zinc finger region" description="CHC2-type" evidence="12">
    <location>
        <begin position="40"/>
        <end position="64"/>
    </location>
</feature>
<dbReference type="Proteomes" id="UP001377804">
    <property type="component" value="Unassembled WGS sequence"/>
</dbReference>
<evidence type="ECO:0000256" key="9">
    <source>
        <dbReference type="ARBA" id="ARBA00022842"/>
    </source>
</evidence>
<name>A0ABU8SGI3_9LACO</name>
<comment type="caution">
    <text evidence="16">The sequence shown here is derived from an EMBL/GenBank/DDBJ whole genome shotgun (WGS) entry which is preliminary data.</text>
</comment>
<evidence type="ECO:0000256" key="1">
    <source>
        <dbReference type="ARBA" id="ARBA00022478"/>
    </source>
</evidence>
<evidence type="ECO:0000256" key="14">
    <source>
        <dbReference type="SAM" id="Coils"/>
    </source>
</evidence>
<evidence type="ECO:0000256" key="5">
    <source>
        <dbReference type="ARBA" id="ARBA00022705"/>
    </source>
</evidence>
<gene>
    <name evidence="12 16" type="primary">dnaG</name>
    <name evidence="16" type="ORF">R4Y45_04530</name>
</gene>
<keyword evidence="11 12" id="KW-0804">Transcription</keyword>
<dbReference type="RefSeq" id="WP_339969713.1">
    <property type="nucleotide sequence ID" value="NZ_JAWMWG010000001.1"/>
</dbReference>
<dbReference type="Gene3D" id="1.10.860.10">
    <property type="entry name" value="DNAb Helicase, Chain A"/>
    <property type="match status" value="1"/>
</dbReference>
<dbReference type="PANTHER" id="PTHR30313">
    <property type="entry name" value="DNA PRIMASE"/>
    <property type="match status" value="1"/>
</dbReference>
<comment type="function">
    <text evidence="12 13">RNA polymerase that catalyzes the synthesis of short RNA molecules used as primers for DNA polymerase during DNA replication.</text>
</comment>
<keyword evidence="5 12" id="KW-0235">DNA replication</keyword>
<comment type="domain">
    <text evidence="12">Contains an N-terminal zinc-binding domain, a central core domain that contains the primase activity, and a C-terminal DnaB-binding domain.</text>
</comment>
<evidence type="ECO:0000256" key="2">
    <source>
        <dbReference type="ARBA" id="ARBA00022515"/>
    </source>
</evidence>
<dbReference type="HAMAP" id="MF_00974">
    <property type="entry name" value="DNA_primase_DnaG"/>
    <property type="match status" value="1"/>
</dbReference>
<evidence type="ECO:0000256" key="6">
    <source>
        <dbReference type="ARBA" id="ARBA00022723"/>
    </source>
</evidence>
<keyword evidence="6 12" id="KW-0479">Metal-binding</keyword>
<evidence type="ECO:0000256" key="8">
    <source>
        <dbReference type="ARBA" id="ARBA00022833"/>
    </source>
</evidence>
<evidence type="ECO:0000256" key="4">
    <source>
        <dbReference type="ARBA" id="ARBA00022695"/>
    </source>
</evidence>
<dbReference type="Gene3D" id="3.40.1360.10">
    <property type="match status" value="1"/>
</dbReference>
<keyword evidence="4 12" id="KW-0548">Nucleotidyltransferase</keyword>
<evidence type="ECO:0000256" key="10">
    <source>
        <dbReference type="ARBA" id="ARBA00023125"/>
    </source>
</evidence>
<dbReference type="InterPro" id="IPR034151">
    <property type="entry name" value="TOPRIM_DnaG_bac"/>
</dbReference>
<dbReference type="Pfam" id="PF01807">
    <property type="entry name" value="Zn_ribbon_DnaG"/>
    <property type="match status" value="1"/>
</dbReference>
<organism evidence="16 17">
    <name type="scientific">Holzapfeliella saturejae</name>
    <dbReference type="NCBI Taxonomy" id="3082953"/>
    <lineage>
        <taxon>Bacteria</taxon>
        <taxon>Bacillati</taxon>
        <taxon>Bacillota</taxon>
        <taxon>Bacilli</taxon>
        <taxon>Lactobacillales</taxon>
        <taxon>Lactobacillaceae</taxon>
        <taxon>Holzapfeliella</taxon>
    </lineage>
</organism>
<dbReference type="EC" id="2.7.7.101" evidence="12"/>
<dbReference type="CDD" id="cd03364">
    <property type="entry name" value="TOPRIM_DnaG_primases"/>
    <property type="match status" value="1"/>
</dbReference>
<dbReference type="PIRSF" id="PIRSF002811">
    <property type="entry name" value="DnaG"/>
    <property type="match status" value="1"/>
</dbReference>
<feature type="domain" description="Toprim" evidence="15">
    <location>
        <begin position="263"/>
        <end position="345"/>
    </location>
</feature>
<comment type="similarity">
    <text evidence="12 13">Belongs to the DnaG primase family.</text>
</comment>
<dbReference type="PROSITE" id="PS50880">
    <property type="entry name" value="TOPRIM"/>
    <property type="match status" value="1"/>
</dbReference>
<keyword evidence="17" id="KW-1185">Reference proteome</keyword>
<evidence type="ECO:0000256" key="12">
    <source>
        <dbReference type="HAMAP-Rule" id="MF_00974"/>
    </source>
</evidence>
<evidence type="ECO:0000256" key="13">
    <source>
        <dbReference type="PIRNR" id="PIRNR002811"/>
    </source>
</evidence>
<dbReference type="InterPro" id="IPR006295">
    <property type="entry name" value="DNA_primase_DnaG"/>
</dbReference>
<dbReference type="InterPro" id="IPR006171">
    <property type="entry name" value="TOPRIM_dom"/>
</dbReference>
<sequence>MAQFIPETFIDEVRTNTDILDVASQYIQFQKKGKNYFGLCPFHEERTPSFSISEEKQIFHCFSCGRGGNVFKLLMDIENLSFPEAVLKVAQDSNIPVPSDVQSTTINKQEQIKSHPLRQAYREVSELYHHILMVTDYGKKALDYLFKRGMTEATIKEFQLGFAPPRDIVYDFLLNKGHKPEDLANSGLFINGSTDDKLRDRFKNRIMYPIFDNYGNVIAFSGRTLNDDSDEPKYLNSPETEIFNKSKTLFNYQKAKKNLRQRQSMVLFEGFMDVISAYEAGVKTGIASMGTSLTDQQIYLIKQATSDLIICYDGDNPGIKATNRAIKLLDQKQQFNLSVVLLPDGHDPDDFIRSYGNDAFVNQINGAITTIDFGLKLLQRHYNLDNNREKIEFVNAAVSLIARSRTEITQDLYSQKLAELTQLPIETIKNAVLSENQKQRRIASNQTYQEQPEPKKQDFSKKLTALEIAEVRLIYLVLRYDEVNDFVIQHQYEFSNAELGAIFNEWQTYKQATDNPSISGFIDFISDDLKRIIVSIEMMQMPDYYSSQELEDYLSQSVKEKQAQQLQQLRAQLAEAKRQRDEQQELAITQQIIELRRLLN</sequence>
<keyword evidence="1 12" id="KW-0240">DNA-directed RNA polymerase</keyword>
<dbReference type="InterPro" id="IPR013264">
    <property type="entry name" value="DNAG_N"/>
</dbReference>
<keyword evidence="3 12" id="KW-0808">Transferase</keyword>
<dbReference type="InterPro" id="IPR030846">
    <property type="entry name" value="DnaG_bac"/>
</dbReference>
<comment type="subunit">
    <text evidence="12">Monomer. Interacts with DnaB.</text>
</comment>
<dbReference type="Pfam" id="PF13155">
    <property type="entry name" value="Toprim_2"/>
    <property type="match status" value="1"/>
</dbReference>
<dbReference type="EMBL" id="JAWMWG010000001">
    <property type="protein sequence ID" value="MEJ6348493.1"/>
    <property type="molecule type" value="Genomic_DNA"/>
</dbReference>
<reference evidence="16 17" key="1">
    <citation type="submission" date="2023-10" db="EMBL/GenBank/DDBJ databases">
        <title>Holzapfeliella saturejae sp. nov. isolated from Satureja montana flowers.</title>
        <authorList>
            <person name="Alcantara C."/>
            <person name="Zuniga M."/>
            <person name="Landete J.M."/>
            <person name="Monedero V."/>
        </authorList>
    </citation>
    <scope>NUCLEOTIDE SEQUENCE [LARGE SCALE GENOMIC DNA]</scope>
    <source>
        <strain evidence="16 17">He02</strain>
    </source>
</reference>
<keyword evidence="7 12" id="KW-0863">Zinc-finger</keyword>
<dbReference type="Gene3D" id="3.90.580.10">
    <property type="entry name" value="Zinc finger, CHC2-type domain"/>
    <property type="match status" value="1"/>
</dbReference>
<dbReference type="PANTHER" id="PTHR30313:SF2">
    <property type="entry name" value="DNA PRIMASE"/>
    <property type="match status" value="1"/>
</dbReference>
<evidence type="ECO:0000256" key="3">
    <source>
        <dbReference type="ARBA" id="ARBA00022679"/>
    </source>
</evidence>
<comment type="catalytic activity">
    <reaction evidence="12">
        <text>ssDNA + n NTP = ssDNA/pppN(pN)n-1 hybrid + (n-1) diphosphate.</text>
        <dbReference type="EC" id="2.7.7.101"/>
    </reaction>
</comment>
<dbReference type="InterPro" id="IPR019475">
    <property type="entry name" value="DNA_primase_DnaB-bd"/>
</dbReference>
<dbReference type="Pfam" id="PF08275">
    <property type="entry name" value="DNAG_N"/>
    <property type="match status" value="1"/>
</dbReference>
<dbReference type="Pfam" id="PF10410">
    <property type="entry name" value="DnaB_bind"/>
    <property type="match status" value="1"/>
</dbReference>
<evidence type="ECO:0000313" key="16">
    <source>
        <dbReference type="EMBL" id="MEJ6348493.1"/>
    </source>
</evidence>
<proteinExistence type="inferred from homology"/>
<dbReference type="InterPro" id="IPR036977">
    <property type="entry name" value="DNA_primase_Znf_CHC2"/>
</dbReference>
<dbReference type="InterPro" id="IPR037068">
    <property type="entry name" value="DNA_primase_core_N_sf"/>
</dbReference>
<keyword evidence="2 12" id="KW-0639">Primosome</keyword>
<dbReference type="InterPro" id="IPR016136">
    <property type="entry name" value="DNA_helicase_N/primase_C"/>
</dbReference>
<dbReference type="SUPFAM" id="SSF57783">
    <property type="entry name" value="Zinc beta-ribbon"/>
    <property type="match status" value="1"/>
</dbReference>
<dbReference type="SUPFAM" id="SSF56731">
    <property type="entry name" value="DNA primase core"/>
    <property type="match status" value="1"/>
</dbReference>
<evidence type="ECO:0000259" key="15">
    <source>
        <dbReference type="PROSITE" id="PS50880"/>
    </source>
</evidence>
<dbReference type="NCBIfam" id="TIGR01391">
    <property type="entry name" value="dnaG"/>
    <property type="match status" value="1"/>
</dbReference>
<evidence type="ECO:0000256" key="11">
    <source>
        <dbReference type="ARBA" id="ARBA00023163"/>
    </source>
</evidence>
<dbReference type="SMART" id="SM00493">
    <property type="entry name" value="TOPRIM"/>
    <property type="match status" value="1"/>
</dbReference>
<feature type="coiled-coil region" evidence="14">
    <location>
        <begin position="559"/>
        <end position="586"/>
    </location>
</feature>
<accession>A0ABU8SGI3</accession>
<evidence type="ECO:0000256" key="7">
    <source>
        <dbReference type="ARBA" id="ARBA00022771"/>
    </source>
</evidence>
<keyword evidence="9" id="KW-0460">Magnesium</keyword>
<keyword evidence="8 12" id="KW-0862">Zinc</keyword>
<dbReference type="InterPro" id="IPR002694">
    <property type="entry name" value="Znf_CHC2"/>
</dbReference>
<comment type="cofactor">
    <cofactor evidence="12 13">
        <name>Zn(2+)</name>
        <dbReference type="ChEBI" id="CHEBI:29105"/>
    </cofactor>
    <text evidence="12 13">Binds 1 zinc ion per monomer.</text>
</comment>
<keyword evidence="10 12" id="KW-0238">DNA-binding</keyword>
<dbReference type="Gene3D" id="3.90.980.10">
    <property type="entry name" value="DNA primase, catalytic core, N-terminal domain"/>
    <property type="match status" value="1"/>
</dbReference>
<dbReference type="InterPro" id="IPR050219">
    <property type="entry name" value="DnaG_primase"/>
</dbReference>